<dbReference type="GO" id="GO:0005829">
    <property type="term" value="C:cytosol"/>
    <property type="evidence" value="ECO:0007669"/>
    <property type="project" value="TreeGrafter"/>
</dbReference>
<dbReference type="NCBIfam" id="TIGR00179">
    <property type="entry name" value="murB"/>
    <property type="match status" value="1"/>
</dbReference>
<dbReference type="GO" id="GO:0071949">
    <property type="term" value="F:FAD binding"/>
    <property type="evidence" value="ECO:0007669"/>
    <property type="project" value="InterPro"/>
</dbReference>
<feature type="domain" description="FAD-binding PCMH-type" evidence="17">
    <location>
        <begin position="18"/>
        <end position="190"/>
    </location>
</feature>
<keyword evidence="14 16" id="KW-0961">Cell wall biogenesis/degradation</keyword>
<dbReference type="UniPathway" id="UPA00219"/>
<evidence type="ECO:0000256" key="7">
    <source>
        <dbReference type="ARBA" id="ARBA00022630"/>
    </source>
</evidence>
<dbReference type="PANTHER" id="PTHR21071">
    <property type="entry name" value="UDP-N-ACETYLENOLPYRUVOYLGLUCOSAMINE REDUCTASE"/>
    <property type="match status" value="1"/>
</dbReference>
<comment type="subcellular location">
    <subcellularLocation>
        <location evidence="3 16">Cytoplasm</location>
    </subcellularLocation>
</comment>
<dbReference type="InterPro" id="IPR016167">
    <property type="entry name" value="FAD-bd_PCMH_sub1"/>
</dbReference>
<dbReference type="EC" id="1.3.1.98" evidence="16"/>
<keyword evidence="10 16" id="KW-0133">Cell shape</keyword>
<dbReference type="PANTHER" id="PTHR21071:SF4">
    <property type="entry name" value="UDP-N-ACETYLENOLPYRUVOYLGLUCOSAMINE REDUCTASE"/>
    <property type="match status" value="1"/>
</dbReference>
<comment type="cofactor">
    <cofactor evidence="1 16">
        <name>FAD</name>
        <dbReference type="ChEBI" id="CHEBI:57692"/>
    </cofactor>
</comment>
<feature type="active site" evidence="16">
    <location>
        <position position="335"/>
    </location>
</feature>
<proteinExistence type="inferred from homology"/>
<comment type="function">
    <text evidence="2 16">Cell wall formation.</text>
</comment>
<keyword evidence="8 16" id="KW-0274">FAD</keyword>
<dbReference type="AlphaFoldDB" id="A0A2G9ZN54"/>
<keyword evidence="6 16" id="KW-0132">Cell division</keyword>
<dbReference type="InterPro" id="IPR036318">
    <property type="entry name" value="FAD-bd_PCMH-like_sf"/>
</dbReference>
<evidence type="ECO:0000256" key="5">
    <source>
        <dbReference type="ARBA" id="ARBA00022490"/>
    </source>
</evidence>
<keyword evidence="11 16" id="KW-0573">Peptidoglycan synthesis</keyword>
<evidence type="ECO:0000256" key="1">
    <source>
        <dbReference type="ARBA" id="ARBA00001974"/>
    </source>
</evidence>
<evidence type="ECO:0000256" key="9">
    <source>
        <dbReference type="ARBA" id="ARBA00022857"/>
    </source>
</evidence>
<dbReference type="GO" id="GO:0051301">
    <property type="term" value="P:cell division"/>
    <property type="evidence" value="ECO:0007669"/>
    <property type="project" value="UniProtKB-KW"/>
</dbReference>
<keyword evidence="12 16" id="KW-0560">Oxidoreductase</keyword>
<dbReference type="HAMAP" id="MF_00037">
    <property type="entry name" value="MurB"/>
    <property type="match status" value="1"/>
</dbReference>
<keyword evidence="7 16" id="KW-0285">Flavoprotein</keyword>
<dbReference type="Pfam" id="PF02873">
    <property type="entry name" value="MurB_C"/>
    <property type="match status" value="1"/>
</dbReference>
<dbReference type="GO" id="GO:0009252">
    <property type="term" value="P:peptidoglycan biosynthetic process"/>
    <property type="evidence" value="ECO:0007669"/>
    <property type="project" value="UniProtKB-UniRule"/>
</dbReference>
<evidence type="ECO:0000256" key="13">
    <source>
        <dbReference type="ARBA" id="ARBA00023306"/>
    </source>
</evidence>
<evidence type="ECO:0000256" key="3">
    <source>
        <dbReference type="ARBA" id="ARBA00004496"/>
    </source>
</evidence>
<evidence type="ECO:0000256" key="4">
    <source>
        <dbReference type="ARBA" id="ARBA00004752"/>
    </source>
</evidence>
<dbReference type="InterPro" id="IPR016169">
    <property type="entry name" value="FAD-bd_PCMH_sub2"/>
</dbReference>
<accession>A0A2G9ZN54</accession>
<protein>
    <recommendedName>
        <fullName evidence="16">UDP-N-acetylenolpyruvoylglucosamine reductase</fullName>
        <ecNumber evidence="16">1.3.1.98</ecNumber>
    </recommendedName>
    <alternativeName>
        <fullName evidence="16">UDP-N-acetylmuramate dehydrogenase</fullName>
    </alternativeName>
</protein>
<evidence type="ECO:0000256" key="15">
    <source>
        <dbReference type="ARBA" id="ARBA00048914"/>
    </source>
</evidence>
<evidence type="ECO:0000256" key="6">
    <source>
        <dbReference type="ARBA" id="ARBA00022618"/>
    </source>
</evidence>
<comment type="catalytic activity">
    <reaction evidence="15 16">
        <text>UDP-N-acetyl-alpha-D-muramate + NADP(+) = UDP-N-acetyl-3-O-(1-carboxyvinyl)-alpha-D-glucosamine + NADPH + H(+)</text>
        <dbReference type="Rhea" id="RHEA:12248"/>
        <dbReference type="ChEBI" id="CHEBI:15378"/>
        <dbReference type="ChEBI" id="CHEBI:57783"/>
        <dbReference type="ChEBI" id="CHEBI:58349"/>
        <dbReference type="ChEBI" id="CHEBI:68483"/>
        <dbReference type="ChEBI" id="CHEBI:70757"/>
        <dbReference type="EC" id="1.3.1.98"/>
    </reaction>
</comment>
<keyword evidence="13 16" id="KW-0131">Cell cycle</keyword>
<keyword evidence="5 16" id="KW-0963">Cytoplasm</keyword>
<comment type="pathway">
    <text evidence="4 16">Cell wall biogenesis; peptidoglycan biosynthesis.</text>
</comment>
<dbReference type="GO" id="GO:0008762">
    <property type="term" value="F:UDP-N-acetylmuramate dehydrogenase activity"/>
    <property type="evidence" value="ECO:0007669"/>
    <property type="project" value="UniProtKB-UniRule"/>
</dbReference>
<evidence type="ECO:0000313" key="19">
    <source>
        <dbReference type="Proteomes" id="UP000231408"/>
    </source>
</evidence>
<evidence type="ECO:0000313" key="18">
    <source>
        <dbReference type="EMBL" id="PIP34574.1"/>
    </source>
</evidence>
<dbReference type="InterPro" id="IPR011601">
    <property type="entry name" value="MurB_C"/>
</dbReference>
<evidence type="ECO:0000256" key="8">
    <source>
        <dbReference type="ARBA" id="ARBA00022827"/>
    </source>
</evidence>
<dbReference type="SUPFAM" id="SSF56194">
    <property type="entry name" value="Uridine diphospho-N-Acetylenolpyruvylglucosamine reductase, MurB, C-terminal domain"/>
    <property type="match status" value="1"/>
</dbReference>
<evidence type="ECO:0000256" key="10">
    <source>
        <dbReference type="ARBA" id="ARBA00022960"/>
    </source>
</evidence>
<comment type="similarity">
    <text evidence="16">Belongs to the MurB family.</text>
</comment>
<dbReference type="InterPro" id="IPR006094">
    <property type="entry name" value="Oxid_FAD_bind_N"/>
</dbReference>
<organism evidence="18 19">
    <name type="scientific">Candidatus Falkowbacteria bacterium CG23_combo_of_CG06-09_8_20_14_all_41_10</name>
    <dbReference type="NCBI Taxonomy" id="1974571"/>
    <lineage>
        <taxon>Bacteria</taxon>
        <taxon>Candidatus Falkowiibacteriota</taxon>
    </lineage>
</organism>
<dbReference type="NCBIfam" id="NF000755">
    <property type="entry name" value="PRK00046.1"/>
    <property type="match status" value="1"/>
</dbReference>
<keyword evidence="9 16" id="KW-0521">NADP</keyword>
<evidence type="ECO:0000259" key="17">
    <source>
        <dbReference type="PROSITE" id="PS51387"/>
    </source>
</evidence>
<feature type="active site" evidence="16">
    <location>
        <position position="166"/>
    </location>
</feature>
<dbReference type="InterPro" id="IPR003170">
    <property type="entry name" value="MurB"/>
</dbReference>
<dbReference type="GO" id="GO:0008360">
    <property type="term" value="P:regulation of cell shape"/>
    <property type="evidence" value="ECO:0007669"/>
    <property type="project" value="UniProtKB-KW"/>
</dbReference>
<dbReference type="GO" id="GO:0071555">
    <property type="term" value="P:cell wall organization"/>
    <property type="evidence" value="ECO:0007669"/>
    <property type="project" value="UniProtKB-KW"/>
</dbReference>
<dbReference type="Gene3D" id="3.90.78.10">
    <property type="entry name" value="UDP-N-acetylenolpyruvoylglucosamine reductase, C-terminal domain"/>
    <property type="match status" value="1"/>
</dbReference>
<dbReference type="Gene3D" id="3.30.465.10">
    <property type="match status" value="1"/>
</dbReference>
<dbReference type="InterPro" id="IPR016166">
    <property type="entry name" value="FAD-bd_PCMH"/>
</dbReference>
<name>A0A2G9ZN54_9BACT</name>
<dbReference type="Pfam" id="PF01565">
    <property type="entry name" value="FAD_binding_4"/>
    <property type="match status" value="1"/>
</dbReference>
<comment type="caution">
    <text evidence="18">The sequence shown here is derived from an EMBL/GenBank/DDBJ whole genome shotgun (WGS) entry which is preliminary data.</text>
</comment>
<dbReference type="Proteomes" id="UP000231408">
    <property type="component" value="Unassembled WGS sequence"/>
</dbReference>
<evidence type="ECO:0000256" key="14">
    <source>
        <dbReference type="ARBA" id="ARBA00023316"/>
    </source>
</evidence>
<evidence type="ECO:0000256" key="11">
    <source>
        <dbReference type="ARBA" id="ARBA00022984"/>
    </source>
</evidence>
<evidence type="ECO:0000256" key="2">
    <source>
        <dbReference type="ARBA" id="ARBA00003921"/>
    </source>
</evidence>
<dbReference type="InterPro" id="IPR036635">
    <property type="entry name" value="MurB_C_sf"/>
</dbReference>
<evidence type="ECO:0000256" key="12">
    <source>
        <dbReference type="ARBA" id="ARBA00023002"/>
    </source>
</evidence>
<reference evidence="18 19" key="1">
    <citation type="submission" date="2017-09" db="EMBL/GenBank/DDBJ databases">
        <title>Depth-based differentiation of microbial function through sediment-hosted aquifers and enrichment of novel symbionts in the deep terrestrial subsurface.</title>
        <authorList>
            <person name="Probst A.J."/>
            <person name="Ladd B."/>
            <person name="Jarett J.K."/>
            <person name="Geller-Mcgrath D.E."/>
            <person name="Sieber C.M."/>
            <person name="Emerson J.B."/>
            <person name="Anantharaman K."/>
            <person name="Thomas B.C."/>
            <person name="Malmstrom R."/>
            <person name="Stieglmeier M."/>
            <person name="Klingl A."/>
            <person name="Woyke T."/>
            <person name="Ryan C.M."/>
            <person name="Banfield J.F."/>
        </authorList>
    </citation>
    <scope>NUCLEOTIDE SEQUENCE [LARGE SCALE GENOMIC DNA]</scope>
    <source>
        <strain evidence="18">CG23_combo_of_CG06-09_8_20_14_all_41_10</strain>
    </source>
</reference>
<feature type="active site" description="Proton donor" evidence="16">
    <location>
        <position position="240"/>
    </location>
</feature>
<dbReference type="PROSITE" id="PS51387">
    <property type="entry name" value="FAD_PCMH"/>
    <property type="match status" value="1"/>
</dbReference>
<dbReference type="SUPFAM" id="SSF56176">
    <property type="entry name" value="FAD-binding/transporter-associated domain-like"/>
    <property type="match status" value="1"/>
</dbReference>
<sequence>MINIQKKIKLDQYTTFKIGGEANFFVAISSLEELMESLAWAKKNKQAILFLGGGSNVLINDKGFRGLVIKNEIKGIKKVKETDSSVYLRALSGEWWSALINYTTANNYYGAENLSLIPGTVGAAPMQNIGAYGVELKDIFAELEAVEIKTRKLKKFKLADCQFAYRQSIFKNKLKNKYFIYSVTLKLSKTPKFKLDYGDIKQILESKKIVKPNIREVVNAIIETRSNKLPNVALLPNAGSFWQNPEISGAQFKKLQKKFPDVKFFKTEEGFKIPAAWLIEHCGFKGKIFGSVSAYEKQPLVLVNLGGARAKDVTALAQKIEGAVWKNFGIKLVREINYIK</sequence>
<dbReference type="EMBL" id="PCSE01000065">
    <property type="protein sequence ID" value="PIP34574.1"/>
    <property type="molecule type" value="Genomic_DNA"/>
</dbReference>
<evidence type="ECO:0000256" key="16">
    <source>
        <dbReference type="HAMAP-Rule" id="MF_00037"/>
    </source>
</evidence>
<gene>
    <name evidence="16" type="primary">murB</name>
    <name evidence="18" type="ORF">COX21_02170</name>
</gene>
<dbReference type="Gene3D" id="3.30.43.10">
    <property type="entry name" value="Uridine Diphospho-n-acetylenolpyruvylglucosamine Reductase, domain 2"/>
    <property type="match status" value="1"/>
</dbReference>